<dbReference type="SUPFAM" id="SSF103473">
    <property type="entry name" value="MFS general substrate transporter"/>
    <property type="match status" value="2"/>
</dbReference>
<dbReference type="PROSITE" id="PS50850">
    <property type="entry name" value="MFS"/>
    <property type="match status" value="1"/>
</dbReference>
<feature type="transmembrane region" description="Helical" evidence="6">
    <location>
        <begin position="108"/>
        <end position="130"/>
    </location>
</feature>
<feature type="transmembrane region" description="Helical" evidence="6">
    <location>
        <begin position="507"/>
        <end position="532"/>
    </location>
</feature>
<feature type="transmembrane region" description="Helical" evidence="6">
    <location>
        <begin position="574"/>
        <end position="594"/>
    </location>
</feature>
<feature type="transmembrane region" description="Helical" evidence="6">
    <location>
        <begin position="274"/>
        <end position="297"/>
    </location>
</feature>
<feature type="transmembrane region" description="Helical" evidence="6">
    <location>
        <begin position="142"/>
        <end position="163"/>
    </location>
</feature>
<evidence type="ECO:0000256" key="5">
    <source>
        <dbReference type="ARBA" id="ARBA00023136"/>
    </source>
</evidence>
<evidence type="ECO:0000256" key="6">
    <source>
        <dbReference type="SAM" id="Phobius"/>
    </source>
</evidence>
<feature type="transmembrane region" description="Helical" evidence="6">
    <location>
        <begin position="317"/>
        <end position="336"/>
    </location>
</feature>
<name>A0A975G5U0_9BACT</name>
<dbReference type="EMBL" id="CP073100">
    <property type="protein sequence ID" value="QUE49872.1"/>
    <property type="molecule type" value="Genomic_DNA"/>
</dbReference>
<dbReference type="PRINTS" id="PR00171">
    <property type="entry name" value="SUGRTRNSPORT"/>
</dbReference>
<keyword evidence="4 6" id="KW-1133">Transmembrane helix</keyword>
<feature type="domain" description="Major facilitator superfamily (MFS) profile" evidence="7">
    <location>
        <begin position="17"/>
        <end position="598"/>
    </location>
</feature>
<evidence type="ECO:0000313" key="8">
    <source>
        <dbReference type="EMBL" id="QUE49872.1"/>
    </source>
</evidence>
<keyword evidence="3 6" id="KW-0812">Transmembrane</keyword>
<dbReference type="InterPro" id="IPR005829">
    <property type="entry name" value="Sugar_transporter_CS"/>
</dbReference>
<protein>
    <submittedName>
        <fullName evidence="8">MFS transporter</fullName>
    </submittedName>
</protein>
<dbReference type="RefSeq" id="WP_211629961.1">
    <property type="nucleotide sequence ID" value="NZ_CP073100.1"/>
</dbReference>
<evidence type="ECO:0000256" key="1">
    <source>
        <dbReference type="ARBA" id="ARBA00004141"/>
    </source>
</evidence>
<dbReference type="KEGG" id="lamb:KBB96_13440"/>
<dbReference type="InterPro" id="IPR003663">
    <property type="entry name" value="Sugar/inositol_transpt"/>
</dbReference>
<proteinExistence type="inferred from homology"/>
<dbReference type="PROSITE" id="PS00216">
    <property type="entry name" value="SUGAR_TRANSPORT_1"/>
    <property type="match status" value="1"/>
</dbReference>
<evidence type="ECO:0000256" key="4">
    <source>
        <dbReference type="ARBA" id="ARBA00022989"/>
    </source>
</evidence>
<evidence type="ECO:0000256" key="2">
    <source>
        <dbReference type="ARBA" id="ARBA00010992"/>
    </source>
</evidence>
<accession>A0A975G5U0</accession>
<feature type="transmembrane region" description="Helical" evidence="6">
    <location>
        <begin position="343"/>
        <end position="363"/>
    </location>
</feature>
<comment type="similarity">
    <text evidence="2">Belongs to the major facilitator superfamily. Sugar transporter (TC 2.A.1.1) family.</text>
</comment>
<dbReference type="Proteomes" id="UP000676169">
    <property type="component" value="Chromosome"/>
</dbReference>
<gene>
    <name evidence="8" type="ORF">KBB96_13440</name>
</gene>
<dbReference type="InterPro" id="IPR036259">
    <property type="entry name" value="MFS_trans_sf"/>
</dbReference>
<feature type="transmembrane region" description="Helical" evidence="6">
    <location>
        <begin position="194"/>
        <end position="213"/>
    </location>
</feature>
<dbReference type="PANTHER" id="PTHR48022:SF2">
    <property type="entry name" value="PLASTIDIC GLUCOSE TRANSPORTER 4"/>
    <property type="match status" value="1"/>
</dbReference>
<sequence length="615" mass="65724">MTTPAPPGKASSYSRYLLLIAGLGGLLYGIDVGIIAGALPYLEATSGLNAGQLSLIVAAVLLGSVISTLFAGFLSDLFGRKALMITSGVMFIVSIPMIALAHGFGPLIAGRLLQGVSAGFIGVVVPLYLAECLNASNRGKGTGIFQWLLTLGIVAAAVIGYGFSLHLHGIEQAIEGGTKSAQDLFSAKDFAWRSIFWVSILPGILFTLGAFFLSESPRWSFKKGRTDAALKALLRDRSEEQARLEIKEMGEHAEAAKSASGATKLKDSLLSRKYVIPFILACVILACNQATGVNSIIGYNSTILIQGGLNDQQAHLGYVIFTVVNFLMTMGALALVDKKGRKFLLTLGSSGIIVSLLIIGFLFSRTEKQRVDCKEIVQRLVKTTDKEVENADGSKTTKKDETVEIAFNQEKVVELLTAAGKDTEPFKNGATLNIIYSVGDFTSASTVVRSDDKAAKPLSVGKLAGLPSSSVEAFFKNPFASLDRSQHASLKIENALLTPIPSTSNGWLVASFTYVFIAFFAVGPGVCVWLALSELMPTRIRSNGMSIALLVNQAVSTTIAAVFLPMVGKHGYGTLFYCFAGFTVVYFIAAAFFLPETKGKTLEEIEEHFEGKKKA</sequence>
<dbReference type="GO" id="GO:0016020">
    <property type="term" value="C:membrane"/>
    <property type="evidence" value="ECO:0007669"/>
    <property type="project" value="UniProtKB-SubCell"/>
</dbReference>
<keyword evidence="5 6" id="KW-0472">Membrane</keyword>
<evidence type="ECO:0000259" key="7">
    <source>
        <dbReference type="PROSITE" id="PS50850"/>
    </source>
</evidence>
<evidence type="ECO:0000256" key="3">
    <source>
        <dbReference type="ARBA" id="ARBA00022692"/>
    </source>
</evidence>
<keyword evidence="9" id="KW-1185">Reference proteome</keyword>
<feature type="transmembrane region" description="Helical" evidence="6">
    <location>
        <begin position="16"/>
        <end position="41"/>
    </location>
</feature>
<dbReference type="Pfam" id="PF00083">
    <property type="entry name" value="Sugar_tr"/>
    <property type="match status" value="2"/>
</dbReference>
<dbReference type="InterPro" id="IPR020846">
    <property type="entry name" value="MFS_dom"/>
</dbReference>
<feature type="transmembrane region" description="Helical" evidence="6">
    <location>
        <begin position="82"/>
        <end position="102"/>
    </location>
</feature>
<feature type="transmembrane region" description="Helical" evidence="6">
    <location>
        <begin position="53"/>
        <end position="75"/>
    </location>
</feature>
<evidence type="ECO:0000313" key="9">
    <source>
        <dbReference type="Proteomes" id="UP000676169"/>
    </source>
</evidence>
<dbReference type="InterPro" id="IPR050360">
    <property type="entry name" value="MFS_Sugar_Transporters"/>
</dbReference>
<dbReference type="Gene3D" id="1.20.1250.20">
    <property type="entry name" value="MFS general substrate transporter like domains"/>
    <property type="match status" value="2"/>
</dbReference>
<dbReference type="PROSITE" id="PS00217">
    <property type="entry name" value="SUGAR_TRANSPORT_2"/>
    <property type="match status" value="1"/>
</dbReference>
<dbReference type="InterPro" id="IPR005828">
    <property type="entry name" value="MFS_sugar_transport-like"/>
</dbReference>
<dbReference type="AlphaFoldDB" id="A0A975G5U0"/>
<organism evidence="8 9">
    <name type="scientific">Luteolibacter ambystomatis</name>
    <dbReference type="NCBI Taxonomy" id="2824561"/>
    <lineage>
        <taxon>Bacteria</taxon>
        <taxon>Pseudomonadati</taxon>
        <taxon>Verrucomicrobiota</taxon>
        <taxon>Verrucomicrobiia</taxon>
        <taxon>Verrucomicrobiales</taxon>
        <taxon>Verrucomicrobiaceae</taxon>
        <taxon>Luteolibacter</taxon>
    </lineage>
</organism>
<dbReference type="GO" id="GO:0005351">
    <property type="term" value="F:carbohydrate:proton symporter activity"/>
    <property type="evidence" value="ECO:0007669"/>
    <property type="project" value="TreeGrafter"/>
</dbReference>
<feature type="transmembrane region" description="Helical" evidence="6">
    <location>
        <begin position="544"/>
        <end position="568"/>
    </location>
</feature>
<comment type="subcellular location">
    <subcellularLocation>
        <location evidence="1">Membrane</location>
        <topology evidence="1">Multi-pass membrane protein</topology>
    </subcellularLocation>
</comment>
<dbReference type="PANTHER" id="PTHR48022">
    <property type="entry name" value="PLASTIDIC GLUCOSE TRANSPORTER 4"/>
    <property type="match status" value="1"/>
</dbReference>
<reference evidence="8" key="1">
    <citation type="submission" date="2021-04" db="EMBL/GenBank/DDBJ databases">
        <title>Luteolibacter sp. 32A isolated from the skin of an Anderson's salamander (Ambystoma andersonii).</title>
        <authorList>
            <person name="Spergser J."/>
            <person name="Busse H.-J."/>
        </authorList>
    </citation>
    <scope>NUCLEOTIDE SEQUENCE</scope>
    <source>
        <strain evidence="8">32A</strain>
    </source>
</reference>